<dbReference type="EMBL" id="CP053073">
    <property type="protein sequence ID" value="QJR13450.1"/>
    <property type="molecule type" value="Genomic_DNA"/>
</dbReference>
<accession>A0A6M4H1W9</accession>
<feature type="chain" id="PRO_5027002298" evidence="1">
    <location>
        <begin position="22"/>
        <end position="396"/>
    </location>
</feature>
<protein>
    <submittedName>
        <fullName evidence="2">Uncharacterized protein</fullName>
    </submittedName>
</protein>
<dbReference type="AlphaFoldDB" id="A0A6M4H1W9"/>
<name>A0A6M4H1W9_9PROT</name>
<evidence type="ECO:0000256" key="1">
    <source>
        <dbReference type="SAM" id="SignalP"/>
    </source>
</evidence>
<proteinExistence type="predicted"/>
<dbReference type="RefSeq" id="WP_171160008.1">
    <property type="nucleotide sequence ID" value="NZ_CP053073.1"/>
</dbReference>
<evidence type="ECO:0000313" key="3">
    <source>
        <dbReference type="Proteomes" id="UP000503096"/>
    </source>
</evidence>
<keyword evidence="1" id="KW-0732">Signal</keyword>
<sequence length="396" mass="42986">MRVFGNTAGALAMLAAALATSGCVGLATGTIAGRNDAGANIDMEGRLVANPDGSARARLVTLTRPHTTLTEADYTLEILPGNGRVSPPQSYRMIAIFSQTDDFSGGTDTGRAFMRDHLGAVATIFHNPSDTSTRIRTSRDGRRHIGAAWLAAVQADDRRVPWRIEPGTNDCKAMPDGNDCFDMETLTRLVFDRVSDVVTTRVRDLGLGRIAEQELHYIPNIVHAGLEAGGRRARGFGLVFRVRVGLVFQDAEILIPMSVLFLDDVRGYTIVIDPLGFDLRDFDPENLDRIHAHGPLFQEGSVRDAVRDGIAAAAMPTLNGARFEDFLVSMLEAVAGRPRITNGRINPGYDVLLTSDRNTGGSDGDGVRRHADGRIWRQVGTQPVENPQGVQLIFLE</sequence>
<dbReference type="Proteomes" id="UP000503096">
    <property type="component" value="Chromosome"/>
</dbReference>
<keyword evidence="3" id="KW-1185">Reference proteome</keyword>
<dbReference type="PROSITE" id="PS51257">
    <property type="entry name" value="PROKAR_LIPOPROTEIN"/>
    <property type="match status" value="1"/>
</dbReference>
<dbReference type="KEGG" id="upl:DSM104440_00234"/>
<evidence type="ECO:0000313" key="2">
    <source>
        <dbReference type="EMBL" id="QJR13450.1"/>
    </source>
</evidence>
<dbReference type="InParanoid" id="A0A6M4H1W9"/>
<reference evidence="2 3" key="1">
    <citation type="submission" date="2020-04" db="EMBL/GenBank/DDBJ databases">
        <title>Usitatibacter rugosus gen. nov., sp. nov. and Usitatibacter palustris sp. nov., novel members of Usitatibacteraceae fam. nov. within the order Nitrosomonadales isolated from soil.</title>
        <authorList>
            <person name="Huber K.J."/>
            <person name="Neumann-Schaal M."/>
            <person name="Geppert A."/>
            <person name="Luckner M."/>
            <person name="Wanner G."/>
            <person name="Overmann J."/>
        </authorList>
    </citation>
    <scope>NUCLEOTIDE SEQUENCE [LARGE SCALE GENOMIC DNA]</scope>
    <source>
        <strain evidence="2 3">Swamp67</strain>
    </source>
</reference>
<feature type="signal peptide" evidence="1">
    <location>
        <begin position="1"/>
        <end position="21"/>
    </location>
</feature>
<organism evidence="2 3">
    <name type="scientific">Usitatibacter palustris</name>
    <dbReference type="NCBI Taxonomy" id="2732487"/>
    <lineage>
        <taxon>Bacteria</taxon>
        <taxon>Pseudomonadati</taxon>
        <taxon>Pseudomonadota</taxon>
        <taxon>Betaproteobacteria</taxon>
        <taxon>Nitrosomonadales</taxon>
        <taxon>Usitatibacteraceae</taxon>
        <taxon>Usitatibacter</taxon>
    </lineage>
</organism>
<gene>
    <name evidence="2" type="ORF">DSM104440_00234</name>
</gene>